<sequence>MSPTGTAVKSNTVDDLDYVVLPQLMHVYIETNKIKKNIILLPLRNLRMSFTVHWLPMTQIDCRFLFFFYYRTLKIEEKTSTIFPLCALLTCTYQDRVPGEPCKEKRLPHGSGWYDQKRFSPHQPCTWS</sequence>
<gene>
    <name evidence="1" type="ORF">g.702</name>
</gene>
<organism evidence="1">
    <name type="scientific">Sipha flava</name>
    <name type="common">yellow sugarcane aphid</name>
    <dbReference type="NCBI Taxonomy" id="143950"/>
    <lineage>
        <taxon>Eukaryota</taxon>
        <taxon>Metazoa</taxon>
        <taxon>Ecdysozoa</taxon>
        <taxon>Arthropoda</taxon>
        <taxon>Hexapoda</taxon>
        <taxon>Insecta</taxon>
        <taxon>Pterygota</taxon>
        <taxon>Neoptera</taxon>
        <taxon>Paraneoptera</taxon>
        <taxon>Hemiptera</taxon>
        <taxon>Sternorrhyncha</taxon>
        <taxon>Aphidomorpha</taxon>
        <taxon>Aphidoidea</taxon>
        <taxon>Aphididae</taxon>
        <taxon>Sipha</taxon>
    </lineage>
</organism>
<accession>A0A2S2Q9R0</accession>
<reference evidence="1" key="1">
    <citation type="submission" date="2018-04" db="EMBL/GenBank/DDBJ databases">
        <title>Transcriptome assembly of Sipha flava.</title>
        <authorList>
            <person name="Scully E.D."/>
            <person name="Geib S.M."/>
            <person name="Palmer N.A."/>
            <person name="Koch K."/>
            <person name="Bradshaw J."/>
            <person name="Heng-Moss T."/>
            <person name="Sarath G."/>
        </authorList>
    </citation>
    <scope>NUCLEOTIDE SEQUENCE</scope>
</reference>
<name>A0A2S2Q9R0_9HEMI</name>
<dbReference type="AlphaFoldDB" id="A0A2S2Q9R0"/>
<protein>
    <submittedName>
        <fullName evidence="1">Uncharacterized protein</fullName>
    </submittedName>
</protein>
<evidence type="ECO:0000313" key="1">
    <source>
        <dbReference type="EMBL" id="MBY74489.1"/>
    </source>
</evidence>
<proteinExistence type="predicted"/>
<dbReference type="EMBL" id="GGMS01005286">
    <property type="protein sequence ID" value="MBY74489.1"/>
    <property type="molecule type" value="Transcribed_RNA"/>
</dbReference>